<accession>A0AA35TN27</accession>
<dbReference type="EMBL" id="CASHTH010003898">
    <property type="protein sequence ID" value="CAI8051029.1"/>
    <property type="molecule type" value="Genomic_DNA"/>
</dbReference>
<keyword evidence="2" id="KW-1185">Reference proteome</keyword>
<name>A0AA35TN27_GEOBA</name>
<gene>
    <name evidence="1" type="ORF">GBAR_LOCUS27981</name>
</gene>
<comment type="caution">
    <text evidence="1">The sequence shown here is derived from an EMBL/GenBank/DDBJ whole genome shotgun (WGS) entry which is preliminary data.</text>
</comment>
<sequence length="172" mass="18938">MIELNALAKDIADNLDDVPGSGDGAIASDGLELDWVKEMERGVSSWSDKPTMPLLLRFPSRSGRIIKITERIAAWNKEVGRILLEDDTGAATENIVAQFKYDPPTRATEAILQRWLRGIGRTPLSWTTLVEVLGEMGLGELVQELEEHFGKSIATVKPLNKGTPQWDVASVL</sequence>
<dbReference type="Proteomes" id="UP001174909">
    <property type="component" value="Unassembled WGS sequence"/>
</dbReference>
<proteinExistence type="predicted"/>
<reference evidence="1" key="1">
    <citation type="submission" date="2023-03" db="EMBL/GenBank/DDBJ databases">
        <authorList>
            <person name="Steffen K."/>
            <person name="Cardenas P."/>
        </authorList>
    </citation>
    <scope>NUCLEOTIDE SEQUENCE</scope>
</reference>
<protein>
    <recommendedName>
        <fullName evidence="3">Death domain-containing protein</fullName>
    </recommendedName>
</protein>
<organism evidence="1 2">
    <name type="scientific">Geodia barretti</name>
    <name type="common">Barrett's horny sponge</name>
    <dbReference type="NCBI Taxonomy" id="519541"/>
    <lineage>
        <taxon>Eukaryota</taxon>
        <taxon>Metazoa</taxon>
        <taxon>Porifera</taxon>
        <taxon>Demospongiae</taxon>
        <taxon>Heteroscleromorpha</taxon>
        <taxon>Tetractinellida</taxon>
        <taxon>Astrophorina</taxon>
        <taxon>Geodiidae</taxon>
        <taxon>Geodia</taxon>
    </lineage>
</organism>
<dbReference type="AlphaFoldDB" id="A0AA35TN27"/>
<evidence type="ECO:0008006" key="3">
    <source>
        <dbReference type="Google" id="ProtNLM"/>
    </source>
</evidence>
<evidence type="ECO:0000313" key="1">
    <source>
        <dbReference type="EMBL" id="CAI8051029.1"/>
    </source>
</evidence>
<evidence type="ECO:0000313" key="2">
    <source>
        <dbReference type="Proteomes" id="UP001174909"/>
    </source>
</evidence>